<feature type="region of interest" description="Disordered" evidence="1">
    <location>
        <begin position="27"/>
        <end position="49"/>
    </location>
</feature>
<reference evidence="2 3" key="1">
    <citation type="submission" date="2017-10" db="EMBL/GenBank/DDBJ databases">
        <title>Massilia psychrophilum sp. nov., a novel purple-pigmented bacterium isolated from Tianshan glacier, Xinjiang Municipality, China.</title>
        <authorList>
            <person name="Wang H."/>
        </authorList>
    </citation>
    <scope>NUCLEOTIDE SEQUENCE [LARGE SCALE GENOMIC DNA]</scope>
    <source>
        <strain evidence="2 3">JCM 30074</strain>
    </source>
</reference>
<keyword evidence="3" id="KW-1185">Reference proteome</keyword>
<evidence type="ECO:0000313" key="2">
    <source>
        <dbReference type="EMBL" id="PIL41966.1"/>
    </source>
</evidence>
<dbReference type="AlphaFoldDB" id="A0A2G8T7C9"/>
<gene>
    <name evidence="2" type="ORF">CR105_26835</name>
</gene>
<accession>A0A2G8T7C9</accession>
<feature type="compositionally biased region" description="Acidic residues" evidence="1">
    <location>
        <begin position="187"/>
        <end position="197"/>
    </location>
</feature>
<proteinExistence type="predicted"/>
<dbReference type="EMBL" id="PDOC01000050">
    <property type="protein sequence ID" value="PIL41966.1"/>
    <property type="molecule type" value="Genomic_DNA"/>
</dbReference>
<sequence length="197" mass="21640">MHSPHKKEGEGTSKPQGITQQGTALSLRFNANPRNADKMTAPKTKRTRADSAASAVNAMVAAAKPDIAIPDYVTLTDSAIPFWAGVVRARARDEWIDVDLVVAAQLAQCQADIAEEDALLRAEGRVMKNDKGTQIMNPRTTVMEQLARREMALMRTLRMGGRIAGDTRDEAGKRKIERESRKLRGELEEEDDGLLAT</sequence>
<evidence type="ECO:0000313" key="3">
    <source>
        <dbReference type="Proteomes" id="UP000230390"/>
    </source>
</evidence>
<name>A0A2G8T7C9_9BURK</name>
<comment type="caution">
    <text evidence="2">The sequence shown here is derived from an EMBL/GenBank/DDBJ whole genome shotgun (WGS) entry which is preliminary data.</text>
</comment>
<dbReference type="Proteomes" id="UP000230390">
    <property type="component" value="Unassembled WGS sequence"/>
</dbReference>
<feature type="compositionally biased region" description="Basic and acidic residues" evidence="1">
    <location>
        <begin position="1"/>
        <end position="11"/>
    </location>
</feature>
<organism evidence="2 3">
    <name type="scientific">Massilia eurypsychrophila</name>
    <dbReference type="NCBI Taxonomy" id="1485217"/>
    <lineage>
        <taxon>Bacteria</taxon>
        <taxon>Pseudomonadati</taxon>
        <taxon>Pseudomonadota</taxon>
        <taxon>Betaproteobacteria</taxon>
        <taxon>Burkholderiales</taxon>
        <taxon>Oxalobacteraceae</taxon>
        <taxon>Telluria group</taxon>
        <taxon>Massilia</taxon>
    </lineage>
</organism>
<evidence type="ECO:0000256" key="1">
    <source>
        <dbReference type="SAM" id="MobiDB-lite"/>
    </source>
</evidence>
<feature type="compositionally biased region" description="Basic and acidic residues" evidence="1">
    <location>
        <begin position="165"/>
        <end position="186"/>
    </location>
</feature>
<protein>
    <submittedName>
        <fullName evidence="2">TerS protein</fullName>
    </submittedName>
</protein>
<feature type="region of interest" description="Disordered" evidence="1">
    <location>
        <begin position="164"/>
        <end position="197"/>
    </location>
</feature>
<feature type="region of interest" description="Disordered" evidence="1">
    <location>
        <begin position="1"/>
        <end position="20"/>
    </location>
</feature>